<reference evidence="2" key="2">
    <citation type="submission" date="2020-09" db="EMBL/GenBank/DDBJ databases">
        <authorList>
            <person name="Sun Q."/>
            <person name="Zhou Y."/>
        </authorList>
    </citation>
    <scope>NUCLEOTIDE SEQUENCE</scope>
    <source>
        <strain evidence="2">CGMCC 1.15447</strain>
    </source>
</reference>
<keyword evidence="3" id="KW-1185">Reference proteome</keyword>
<dbReference type="RefSeq" id="WP_188758481.1">
    <property type="nucleotide sequence ID" value="NZ_BMJB01000001.1"/>
</dbReference>
<evidence type="ECO:0000313" key="3">
    <source>
        <dbReference type="Proteomes" id="UP000648801"/>
    </source>
</evidence>
<evidence type="ECO:0000256" key="1">
    <source>
        <dbReference type="SAM" id="SignalP"/>
    </source>
</evidence>
<feature type="signal peptide" evidence="1">
    <location>
        <begin position="1"/>
        <end position="27"/>
    </location>
</feature>
<sequence length="143" mass="15933">MKRIMSVMIKPLLVILIGGAFATSVQAQSAHAMTVSIPFQFTVGTRSIAPGTYRFNLEPDSFELSIINTKNGHAELFAVLPEQERTLRPLGHLVFEKREDDRVLNEVHFSGTDMFIEVVQPHGARRVMAKRSLPSDSVSVAQR</sequence>
<evidence type="ECO:0000313" key="2">
    <source>
        <dbReference type="EMBL" id="GGA63197.1"/>
    </source>
</evidence>
<feature type="chain" id="PRO_5037759335" evidence="1">
    <location>
        <begin position="28"/>
        <end position="143"/>
    </location>
</feature>
<name>A0A916RP20_9BACT</name>
<dbReference type="Proteomes" id="UP000648801">
    <property type="component" value="Unassembled WGS sequence"/>
</dbReference>
<comment type="caution">
    <text evidence="2">The sequence shown here is derived from an EMBL/GenBank/DDBJ whole genome shotgun (WGS) entry which is preliminary data.</text>
</comment>
<reference evidence="2" key="1">
    <citation type="journal article" date="2014" name="Int. J. Syst. Evol. Microbiol.">
        <title>Complete genome sequence of Corynebacterium casei LMG S-19264T (=DSM 44701T), isolated from a smear-ripened cheese.</title>
        <authorList>
            <consortium name="US DOE Joint Genome Institute (JGI-PGF)"/>
            <person name="Walter F."/>
            <person name="Albersmeier A."/>
            <person name="Kalinowski J."/>
            <person name="Ruckert C."/>
        </authorList>
    </citation>
    <scope>NUCLEOTIDE SEQUENCE</scope>
    <source>
        <strain evidence="2">CGMCC 1.15447</strain>
    </source>
</reference>
<keyword evidence="1" id="KW-0732">Signal</keyword>
<gene>
    <name evidence="2" type="ORF">GCM10011507_13540</name>
</gene>
<protein>
    <submittedName>
        <fullName evidence="2">Uncharacterized protein</fullName>
    </submittedName>
</protein>
<proteinExistence type="predicted"/>
<accession>A0A916RP20</accession>
<organism evidence="2 3">
    <name type="scientific">Edaphobacter acidisoli</name>
    <dbReference type="NCBI Taxonomy" id="2040573"/>
    <lineage>
        <taxon>Bacteria</taxon>
        <taxon>Pseudomonadati</taxon>
        <taxon>Acidobacteriota</taxon>
        <taxon>Terriglobia</taxon>
        <taxon>Terriglobales</taxon>
        <taxon>Acidobacteriaceae</taxon>
        <taxon>Edaphobacter</taxon>
    </lineage>
</organism>
<dbReference type="AlphaFoldDB" id="A0A916RP20"/>
<dbReference type="EMBL" id="BMJB01000001">
    <property type="protein sequence ID" value="GGA63197.1"/>
    <property type="molecule type" value="Genomic_DNA"/>
</dbReference>